<dbReference type="OrthoDB" id="230287at2"/>
<dbReference type="Gene3D" id="2.120.10.30">
    <property type="entry name" value="TolB, C-terminal domain"/>
    <property type="match status" value="1"/>
</dbReference>
<dbReference type="InterPro" id="IPR011042">
    <property type="entry name" value="6-blade_b-propeller_TolB-like"/>
</dbReference>
<dbReference type="SUPFAM" id="SSF46626">
    <property type="entry name" value="Cytochrome c"/>
    <property type="match status" value="1"/>
</dbReference>
<dbReference type="InterPro" id="IPR055557">
    <property type="entry name" value="DUF7133"/>
</dbReference>
<dbReference type="PROSITE" id="PS51007">
    <property type="entry name" value="CYTC"/>
    <property type="match status" value="1"/>
</dbReference>
<evidence type="ECO:0000256" key="2">
    <source>
        <dbReference type="ARBA" id="ARBA00022723"/>
    </source>
</evidence>
<dbReference type="GO" id="GO:0020037">
    <property type="term" value="F:heme binding"/>
    <property type="evidence" value="ECO:0007669"/>
    <property type="project" value="InterPro"/>
</dbReference>
<keyword evidence="2 4" id="KW-0479">Metal-binding</keyword>
<protein>
    <submittedName>
        <fullName evidence="7">Trehalose utilization</fullName>
    </submittedName>
</protein>
<evidence type="ECO:0000313" key="7">
    <source>
        <dbReference type="EMBL" id="QDV32589.1"/>
    </source>
</evidence>
<evidence type="ECO:0000256" key="1">
    <source>
        <dbReference type="ARBA" id="ARBA00022617"/>
    </source>
</evidence>
<dbReference type="PANTHER" id="PTHR33546:SF1">
    <property type="entry name" value="LARGE, MULTIFUNCTIONAL SECRETED PROTEIN"/>
    <property type="match status" value="1"/>
</dbReference>
<keyword evidence="5" id="KW-0732">Signal</keyword>
<dbReference type="EMBL" id="CP036426">
    <property type="protein sequence ID" value="QDV32589.1"/>
    <property type="molecule type" value="Genomic_DNA"/>
</dbReference>
<dbReference type="SUPFAM" id="SSF52317">
    <property type="entry name" value="Class I glutamine amidotransferase-like"/>
    <property type="match status" value="1"/>
</dbReference>
<dbReference type="Pfam" id="PF06283">
    <property type="entry name" value="ThuA"/>
    <property type="match status" value="1"/>
</dbReference>
<dbReference type="InterPro" id="IPR029062">
    <property type="entry name" value="Class_I_gatase-like"/>
</dbReference>
<dbReference type="KEGG" id="tpla:ElP_04240"/>
<evidence type="ECO:0000313" key="8">
    <source>
        <dbReference type="Proteomes" id="UP000317835"/>
    </source>
</evidence>
<evidence type="ECO:0000256" key="5">
    <source>
        <dbReference type="SAM" id="SignalP"/>
    </source>
</evidence>
<dbReference type="SUPFAM" id="SSF48371">
    <property type="entry name" value="ARM repeat"/>
    <property type="match status" value="1"/>
</dbReference>
<proteinExistence type="predicted"/>
<reference evidence="7 8" key="1">
    <citation type="submission" date="2019-02" db="EMBL/GenBank/DDBJ databases">
        <title>Deep-cultivation of Planctomycetes and their phenomic and genomic characterization uncovers novel biology.</title>
        <authorList>
            <person name="Wiegand S."/>
            <person name="Jogler M."/>
            <person name="Boedeker C."/>
            <person name="Pinto D."/>
            <person name="Vollmers J."/>
            <person name="Rivas-Marin E."/>
            <person name="Kohn T."/>
            <person name="Peeters S.H."/>
            <person name="Heuer A."/>
            <person name="Rast P."/>
            <person name="Oberbeckmann S."/>
            <person name="Bunk B."/>
            <person name="Jeske O."/>
            <person name="Meyerdierks A."/>
            <person name="Storesund J.E."/>
            <person name="Kallscheuer N."/>
            <person name="Luecker S."/>
            <person name="Lage O.M."/>
            <person name="Pohl T."/>
            <person name="Merkel B.J."/>
            <person name="Hornburger P."/>
            <person name="Mueller R.-W."/>
            <person name="Bruemmer F."/>
            <person name="Labrenz M."/>
            <person name="Spormann A.M."/>
            <person name="Op den Camp H."/>
            <person name="Overmann J."/>
            <person name="Amann R."/>
            <person name="Jetten M.S.M."/>
            <person name="Mascher T."/>
            <person name="Medema M.H."/>
            <person name="Devos D.P."/>
            <person name="Kaster A.-K."/>
            <person name="Ovreas L."/>
            <person name="Rohde M."/>
            <person name="Galperin M.Y."/>
            <person name="Jogler C."/>
        </authorList>
    </citation>
    <scope>NUCLEOTIDE SEQUENCE [LARGE SCALE GENOMIC DNA]</scope>
    <source>
        <strain evidence="7 8">ElP</strain>
    </source>
</reference>
<keyword evidence="8" id="KW-1185">Reference proteome</keyword>
<evidence type="ECO:0000256" key="4">
    <source>
        <dbReference type="PROSITE-ProRule" id="PRU00433"/>
    </source>
</evidence>
<dbReference type="InterPro" id="IPR016024">
    <property type="entry name" value="ARM-type_fold"/>
</dbReference>
<dbReference type="Gene3D" id="3.40.50.880">
    <property type="match status" value="1"/>
</dbReference>
<accession>A0A518GVK7</accession>
<dbReference type="Gene3D" id="1.25.10.10">
    <property type="entry name" value="Leucine-rich Repeat Variant"/>
    <property type="match status" value="1"/>
</dbReference>
<dbReference type="NCBIfam" id="TIGR02603">
    <property type="entry name" value="CxxCH_TIGR02603"/>
    <property type="match status" value="1"/>
</dbReference>
<dbReference type="Gene3D" id="1.10.760.10">
    <property type="entry name" value="Cytochrome c-like domain"/>
    <property type="match status" value="1"/>
</dbReference>
<dbReference type="InterPro" id="IPR013428">
    <property type="entry name" value="Membrane-bound_put_N"/>
</dbReference>
<dbReference type="InterPro" id="IPR029010">
    <property type="entry name" value="ThuA-like"/>
</dbReference>
<dbReference type="PANTHER" id="PTHR33546">
    <property type="entry name" value="LARGE, MULTIFUNCTIONAL SECRETED PROTEIN-RELATED"/>
    <property type="match status" value="1"/>
</dbReference>
<dbReference type="RefSeq" id="WP_145266797.1">
    <property type="nucleotide sequence ID" value="NZ_CP036426.1"/>
</dbReference>
<sequence length="1449" mass="155981" precursor="true">MLRHFLIASALVLPPRALPAADAGAAPGGPLTVLFLGDRGHHRPAERAAQLIPVMAGRGIDVTYTEDLDSALDPDTLGNYDALIIYANIEAIEPAQEEALLDYVSSGGGFVPIHCASFCFLNSPRYVELVGAQFLRHGTGEFDTEIVDPSHPVMTGFEPFRTWDETYVHAKHNDDKHLLQVRPDAEGREPWTWVRSHGEGRVFYTAYGHDHRTWTEPGFQDLIERGLRWASGEGEVFDSRPRVAEGLAPLSYVESGDPIPNYLPGERWGTQGEPISRMQQPLGPEESIRHLVVPGGFHPELVAAEPEISKPLCMAWDHRGRLWIAESVDYPNVKNADNAGRDRITICEDTDGDGRADEFTVFAEGLNIPTSLAFANGGVVVLQAPDTLFLKDTDGDDRADTREVLFTGWGTDDTHAGPSNLRNGLDGWLYGIVGYSAFRGEVGGERHRFGQGFFRFRPDGSKLEFLRSTNNNSWGVGFSEEGFLFGSTANGCPSVYLPIPNRYYEAVRGWSPTVLENIADSNRFFPVTDQVRQVDWHGGFTAAAGHALYTARTYPDHYWNSTAFVAEPTGHLAATFTLEPRGTDFASHYGWNLLASDDEWTAPITAEVGPDGHVWVIDWYNYIVQHNPTPQGFETGGGNAYETPLRDKTHGRIYRVVYDGAPPAEPMELDPEDPEGLVSALAHDNMFWRLHAQRLLVERGDRDVVPALVGLAGDRSVDAIGLNPGAIHALWALHGLGALDGSVPEATAAAVSALGHPSAGVRLNAARVLPEDADESTGAILEASLLTDEDPQVRLSALLALSGRPESPEAAGAIVDAMASGSFDGDRWLGHAATAAAAGHAGPFLEAIASRAFDGPPAPIVAEVTDRVAEHFARGAPADRVGTLLARLDGASPDVARAVISGLARGWPEDRPAELGGDAVESLGALIADLPPDSRGQLVGLVNRWGIPGFEQYTAQVADTLLDAASDPARPEEARLDAARQLVIFKGDDPEAAEDLLSLITPQTPPTLAAGLVSALSRSEAPEVGSVIVDAYATLTPGVQDEARRVLLGRADWATALLDGIETGAIPIGQLALDQKRSLSDHPDPAVADRAKTLMAAGGGLPNPDRQRVIDQLAPVILAGGDPAAGKAVYEQLCSKCHVHSGEGGKVGPDLTGMAAHPAEELLIHILDPSRSVEGNYVQYTVATIDGRILSGLLASETRTSLELIDVEGKSQTILRDDVDEFIASQKSLMPEGFEAQATPEQLADLMAFLTRPGKYLPLDLRKAASVVTTRGMFYDEDSRAERIVFDDWSTKTFEGIPFQLVDPRDGQVPNAILLHAPQGRIPPEMPRSVSLPVNAPASRIHLLGGVGGWAFPYSAEESVSMIVRLHYADGSTEDHPLRNGVHIADYARRADVPGSALAFEPRGRQLRYLAIEPGNPTARIDTIELLKGEDDTAPLVMALTVEVGQSSE</sequence>
<feature type="domain" description="Cytochrome c" evidence="6">
    <location>
        <begin position="1121"/>
        <end position="1254"/>
    </location>
</feature>
<keyword evidence="1 4" id="KW-0349">Heme</keyword>
<dbReference type="InterPro" id="IPR009056">
    <property type="entry name" value="Cyt_c-like_dom"/>
</dbReference>
<dbReference type="InterPro" id="IPR036909">
    <property type="entry name" value="Cyt_c-like_dom_sf"/>
</dbReference>
<feature type="signal peptide" evidence="5">
    <location>
        <begin position="1"/>
        <end position="20"/>
    </location>
</feature>
<dbReference type="SUPFAM" id="SSF63829">
    <property type="entry name" value="Calcium-dependent phosphotriesterase"/>
    <property type="match status" value="1"/>
</dbReference>
<dbReference type="GO" id="GO:0009055">
    <property type="term" value="F:electron transfer activity"/>
    <property type="evidence" value="ECO:0007669"/>
    <property type="project" value="InterPro"/>
</dbReference>
<feature type="chain" id="PRO_5021788074" evidence="5">
    <location>
        <begin position="21"/>
        <end position="1449"/>
    </location>
</feature>
<dbReference type="Pfam" id="PF23500">
    <property type="entry name" value="DUF7133"/>
    <property type="match status" value="1"/>
</dbReference>
<dbReference type="GO" id="GO:0046872">
    <property type="term" value="F:metal ion binding"/>
    <property type="evidence" value="ECO:0007669"/>
    <property type="project" value="UniProtKB-KW"/>
</dbReference>
<dbReference type="NCBIfam" id="TIGR02604">
    <property type="entry name" value="Piru_Ver_Nterm"/>
    <property type="match status" value="1"/>
</dbReference>
<evidence type="ECO:0000259" key="6">
    <source>
        <dbReference type="PROSITE" id="PS51007"/>
    </source>
</evidence>
<name>A0A518GVK7_9BACT</name>
<evidence type="ECO:0000256" key="3">
    <source>
        <dbReference type="ARBA" id="ARBA00023004"/>
    </source>
</evidence>
<dbReference type="Pfam" id="PF13442">
    <property type="entry name" value="Cytochrome_CBB3"/>
    <property type="match status" value="1"/>
</dbReference>
<dbReference type="Proteomes" id="UP000317835">
    <property type="component" value="Chromosome"/>
</dbReference>
<organism evidence="7 8">
    <name type="scientific">Tautonia plasticadhaerens</name>
    <dbReference type="NCBI Taxonomy" id="2527974"/>
    <lineage>
        <taxon>Bacteria</taxon>
        <taxon>Pseudomonadati</taxon>
        <taxon>Planctomycetota</taxon>
        <taxon>Planctomycetia</taxon>
        <taxon>Isosphaerales</taxon>
        <taxon>Isosphaeraceae</taxon>
        <taxon>Tautonia</taxon>
    </lineage>
</organism>
<keyword evidence="3 4" id="KW-0408">Iron</keyword>
<dbReference type="InterPro" id="IPR011989">
    <property type="entry name" value="ARM-like"/>
</dbReference>
<dbReference type="InterPro" id="IPR013427">
    <property type="entry name" value="Haem-bd_dom_put"/>
</dbReference>
<gene>
    <name evidence="7" type="ORF">ElP_04240</name>
</gene>